<gene>
    <name evidence="1" type="ORF">WPS_18530</name>
</gene>
<dbReference type="KEGG" id="vab:WPS_18530"/>
<proteinExistence type="predicted"/>
<evidence type="ECO:0000313" key="2">
    <source>
        <dbReference type="Proteomes" id="UP001317532"/>
    </source>
</evidence>
<protein>
    <submittedName>
        <fullName evidence="1">Uncharacterized protein</fullName>
    </submittedName>
</protein>
<sequence length="75" mass="8292">MKDAETERARIKPRLDLGGVVLFGKFGAALVHNRPVYGLRLGKSLDLIALARYANPEVLAQHLAEPARRAEQREG</sequence>
<dbReference type="AlphaFoldDB" id="A0AAN1XYH6"/>
<reference evidence="1 2" key="1">
    <citation type="journal article" date="2022" name="ISME Commun">
        <title>Vulcanimicrobium alpinus gen. nov. sp. nov., the first cultivated representative of the candidate phylum 'Eremiobacterota', is a metabolically versatile aerobic anoxygenic phototroph.</title>
        <authorList>
            <person name="Yabe S."/>
            <person name="Muto K."/>
            <person name="Abe K."/>
            <person name="Yokota A."/>
            <person name="Staudigel H."/>
            <person name="Tebo B.M."/>
        </authorList>
    </citation>
    <scope>NUCLEOTIDE SEQUENCE [LARGE SCALE GENOMIC DNA]</scope>
    <source>
        <strain evidence="1 2">WC8-2</strain>
    </source>
</reference>
<evidence type="ECO:0000313" key="1">
    <source>
        <dbReference type="EMBL" id="BDE06577.1"/>
    </source>
</evidence>
<dbReference type="EMBL" id="AP025523">
    <property type="protein sequence ID" value="BDE06577.1"/>
    <property type="molecule type" value="Genomic_DNA"/>
</dbReference>
<name>A0AAN1XYH6_UNVUL</name>
<keyword evidence="2" id="KW-1185">Reference proteome</keyword>
<dbReference type="Proteomes" id="UP001317532">
    <property type="component" value="Chromosome"/>
</dbReference>
<accession>A0AAN1XYH6</accession>
<organism evidence="1 2">
    <name type="scientific">Vulcanimicrobium alpinum</name>
    <dbReference type="NCBI Taxonomy" id="3016050"/>
    <lineage>
        <taxon>Bacteria</taxon>
        <taxon>Bacillati</taxon>
        <taxon>Vulcanimicrobiota</taxon>
        <taxon>Vulcanimicrobiia</taxon>
        <taxon>Vulcanimicrobiales</taxon>
        <taxon>Vulcanimicrobiaceae</taxon>
        <taxon>Vulcanimicrobium</taxon>
    </lineage>
</organism>